<dbReference type="SUPFAM" id="SSF54373">
    <property type="entry name" value="FAD-linked reductases, C-terminal domain"/>
    <property type="match status" value="1"/>
</dbReference>
<dbReference type="SUPFAM" id="SSF51905">
    <property type="entry name" value="FAD/NAD(P)-binding domain"/>
    <property type="match status" value="1"/>
</dbReference>
<evidence type="ECO:0000259" key="2">
    <source>
        <dbReference type="Pfam" id="PF01266"/>
    </source>
</evidence>
<accession>A0ABV6BIR1</accession>
<keyword evidence="1 3" id="KW-0560">Oxidoreductase</keyword>
<dbReference type="Gene3D" id="3.50.50.60">
    <property type="entry name" value="FAD/NAD(P)-binding domain"/>
    <property type="match status" value="2"/>
</dbReference>
<dbReference type="InterPro" id="IPR006076">
    <property type="entry name" value="FAD-dep_OxRdtase"/>
</dbReference>
<dbReference type="Proteomes" id="UP001589813">
    <property type="component" value="Unassembled WGS sequence"/>
</dbReference>
<reference evidence="3 4" key="1">
    <citation type="submission" date="2024-09" db="EMBL/GenBank/DDBJ databases">
        <authorList>
            <person name="Sun Q."/>
            <person name="Mori K."/>
        </authorList>
    </citation>
    <scope>NUCLEOTIDE SEQUENCE [LARGE SCALE GENOMIC DNA]</scope>
    <source>
        <strain evidence="3 4">KCTC 23315</strain>
    </source>
</reference>
<dbReference type="EC" id="1.-.-.-" evidence="3"/>
<evidence type="ECO:0000313" key="4">
    <source>
        <dbReference type="Proteomes" id="UP001589813"/>
    </source>
</evidence>
<dbReference type="Gene3D" id="3.30.9.10">
    <property type="entry name" value="D-Amino Acid Oxidase, subunit A, domain 2"/>
    <property type="match status" value="1"/>
</dbReference>
<feature type="domain" description="FAD dependent oxidoreductase" evidence="2">
    <location>
        <begin position="6"/>
        <end position="399"/>
    </location>
</feature>
<keyword evidence="4" id="KW-1185">Reference proteome</keyword>
<dbReference type="EMBL" id="JBHLXP010000003">
    <property type="protein sequence ID" value="MFC0049403.1"/>
    <property type="molecule type" value="Genomic_DNA"/>
</dbReference>
<evidence type="ECO:0000256" key="1">
    <source>
        <dbReference type="ARBA" id="ARBA00023002"/>
    </source>
</evidence>
<name>A0ABV6BIR1_9GAMM</name>
<protein>
    <submittedName>
        <fullName evidence="3">NAD(P)/FAD-dependent oxidoreductase</fullName>
        <ecNumber evidence="3">1.-.-.-</ecNumber>
    </submittedName>
</protein>
<organism evidence="3 4">
    <name type="scientific">Rheinheimera tilapiae</name>
    <dbReference type="NCBI Taxonomy" id="875043"/>
    <lineage>
        <taxon>Bacteria</taxon>
        <taxon>Pseudomonadati</taxon>
        <taxon>Pseudomonadota</taxon>
        <taxon>Gammaproteobacteria</taxon>
        <taxon>Chromatiales</taxon>
        <taxon>Chromatiaceae</taxon>
        <taxon>Rheinheimera</taxon>
    </lineage>
</organism>
<dbReference type="PANTHER" id="PTHR13847">
    <property type="entry name" value="SARCOSINE DEHYDROGENASE-RELATED"/>
    <property type="match status" value="1"/>
</dbReference>
<evidence type="ECO:0000313" key="3">
    <source>
        <dbReference type="EMBL" id="MFC0049403.1"/>
    </source>
</evidence>
<dbReference type="RefSeq" id="WP_377245165.1">
    <property type="nucleotide sequence ID" value="NZ_JBHLXP010000003.1"/>
</dbReference>
<sequence>MQLISVIGAGVVGLATAVQLQQAGYQVTLIDKDGPAAGCSSGNAGHFATEQVFPLASFAVLRQLPIMLLNPTGPLRLRAGYLLRALPWLLRFVANVAPGRQQALQQALSALNQQALPAWQRLLAVTQAEDLVQYRGALLVSEQVSLKKLAATFSQYQQAGVSVRWLEQAALMAREPTLSRKVQGAIEFPDVAHTVDPYALCMRLFAKFQALGGEFRQHEVRRIRAHADGYMLDLAEGTAAGYSGQMAQQIRTPQLVISAGAWSHQLCRQLGWKVPLEAERGYHLMTQSRPLQCPVSSLERKFIMTPMLQGLRLAGTVEFAGRNSKPDYRRAKVLLRHANQLLAEPTAADPQAEPWAGNRPSLPDSLPVLGACPKHPGVFYNFGHQHLGLTWAACSAEILLATIRGDKPAVAVTPYRINRF</sequence>
<dbReference type="PANTHER" id="PTHR13847:SF289">
    <property type="entry name" value="GLYCINE OXIDASE"/>
    <property type="match status" value="1"/>
</dbReference>
<gene>
    <name evidence="3" type="ORF">ACFFJP_13990</name>
</gene>
<proteinExistence type="predicted"/>
<comment type="caution">
    <text evidence="3">The sequence shown here is derived from an EMBL/GenBank/DDBJ whole genome shotgun (WGS) entry which is preliminary data.</text>
</comment>
<dbReference type="Pfam" id="PF01266">
    <property type="entry name" value="DAO"/>
    <property type="match status" value="1"/>
</dbReference>
<dbReference type="InterPro" id="IPR036188">
    <property type="entry name" value="FAD/NAD-bd_sf"/>
</dbReference>
<dbReference type="GO" id="GO:0016491">
    <property type="term" value="F:oxidoreductase activity"/>
    <property type="evidence" value="ECO:0007669"/>
    <property type="project" value="UniProtKB-KW"/>
</dbReference>